<keyword evidence="4" id="KW-1185">Reference proteome</keyword>
<dbReference type="Pfam" id="PF02036">
    <property type="entry name" value="SCP2"/>
    <property type="match status" value="1"/>
</dbReference>
<dbReference type="Proteomes" id="UP000235005">
    <property type="component" value="Unassembled WGS sequence"/>
</dbReference>
<dbReference type="RefSeq" id="WP_133125937.1">
    <property type="nucleotide sequence ID" value="NZ_PKUS01000003.1"/>
</dbReference>
<dbReference type="EMBL" id="PKUS01000003">
    <property type="protein sequence ID" value="PLW69826.1"/>
    <property type="molecule type" value="Genomic_DNA"/>
</dbReference>
<keyword evidence="1" id="KW-0831">Ubiquinone biosynthesis</keyword>
<organism evidence="3 4">
    <name type="scientific">Pseudohalioglobus lutimaris</name>
    <dbReference type="NCBI Taxonomy" id="1737061"/>
    <lineage>
        <taxon>Bacteria</taxon>
        <taxon>Pseudomonadati</taxon>
        <taxon>Pseudomonadota</taxon>
        <taxon>Gammaproteobacteria</taxon>
        <taxon>Cellvibrionales</taxon>
        <taxon>Halieaceae</taxon>
        <taxon>Pseudohalioglobus</taxon>
    </lineage>
</organism>
<dbReference type="InterPro" id="IPR003033">
    <property type="entry name" value="SCP2_sterol-bd_dom"/>
</dbReference>
<dbReference type="SUPFAM" id="SSF55718">
    <property type="entry name" value="SCP-like"/>
    <property type="match status" value="1"/>
</dbReference>
<dbReference type="InterPro" id="IPR016830">
    <property type="entry name" value="UbiT"/>
</dbReference>
<dbReference type="HAMAP" id="MF_02231">
    <property type="entry name" value="UbiT"/>
    <property type="match status" value="1"/>
</dbReference>
<evidence type="ECO:0000259" key="2">
    <source>
        <dbReference type="Pfam" id="PF02036"/>
    </source>
</evidence>
<protein>
    <recommendedName>
        <fullName evidence="1">Ubiquinone biosynthesis accessory factor UbiT</fullName>
    </recommendedName>
</protein>
<dbReference type="AlphaFoldDB" id="A0A2N5X5S5"/>
<sequence>MARILGRGMIWSSSIIHFYRMSTMPQRLASLPGFKRFPWRAPLRLIPGPLQHFAAAKMANQILASQIKDGDLDFLEGAVIRIRVRDLGYDWGISKLGQVLVFIPGSDSAQGCISGDSREFLLLASRREDADTLFFQRRLVIEGDTELGLQVKNLIDSIDLDDFPHLFTNAIDVGADFVEALS</sequence>
<proteinExistence type="inferred from homology"/>
<dbReference type="InterPro" id="IPR036527">
    <property type="entry name" value="SCP2_sterol-bd_dom_sf"/>
</dbReference>
<comment type="function">
    <text evidence="1">Required for O(2)-independent ubiquinone (coenzyme Q) biosynthesis. Likely functions as an accessory factor.</text>
</comment>
<feature type="domain" description="SCP2" evidence="2">
    <location>
        <begin position="60"/>
        <end position="156"/>
    </location>
</feature>
<name>A0A2N5X5S5_9GAMM</name>
<dbReference type="OrthoDB" id="5292463at2"/>
<evidence type="ECO:0000313" key="4">
    <source>
        <dbReference type="Proteomes" id="UP000235005"/>
    </source>
</evidence>
<evidence type="ECO:0000313" key="3">
    <source>
        <dbReference type="EMBL" id="PLW69826.1"/>
    </source>
</evidence>
<gene>
    <name evidence="1" type="primary">ubiT</name>
    <name evidence="3" type="ORF">C0039_04640</name>
</gene>
<comment type="caution">
    <text evidence="3">The sequence shown here is derived from an EMBL/GenBank/DDBJ whole genome shotgun (WGS) entry which is preliminary data.</text>
</comment>
<comment type="similarity">
    <text evidence="1">Belongs to the UbiT family.</text>
</comment>
<comment type="pathway">
    <text evidence="1">Cofactor biosynthesis; ubiquinone biosynthesis.</text>
</comment>
<dbReference type="GO" id="GO:0006744">
    <property type="term" value="P:ubiquinone biosynthetic process"/>
    <property type="evidence" value="ECO:0007669"/>
    <property type="project" value="UniProtKB-UniRule"/>
</dbReference>
<evidence type="ECO:0000256" key="1">
    <source>
        <dbReference type="HAMAP-Rule" id="MF_02231"/>
    </source>
</evidence>
<reference evidence="3 4" key="1">
    <citation type="submission" date="2018-01" db="EMBL/GenBank/DDBJ databases">
        <title>The draft genome sequence of Halioglobus lutimaris HF004.</title>
        <authorList>
            <person name="Du Z.-J."/>
            <person name="Shi M.-J."/>
        </authorList>
    </citation>
    <scope>NUCLEOTIDE SEQUENCE [LARGE SCALE GENOMIC DNA]</scope>
    <source>
        <strain evidence="3 4">HF004</strain>
    </source>
</reference>
<accession>A0A2N5X5S5</accession>
<dbReference type="UniPathway" id="UPA00232"/>